<comment type="caution">
    <text evidence="2">The sequence shown here is derived from an EMBL/GenBank/DDBJ whole genome shotgun (WGS) entry which is preliminary data.</text>
</comment>
<proteinExistence type="predicted"/>
<gene>
    <name evidence="2" type="ORF">D477_006281</name>
</gene>
<keyword evidence="3" id="KW-1185">Reference proteome</keyword>
<evidence type="ECO:0000313" key="2">
    <source>
        <dbReference type="EMBL" id="EMY35089.1"/>
    </source>
</evidence>
<evidence type="ECO:0000313" key="3">
    <source>
        <dbReference type="Proteomes" id="UP000010729"/>
    </source>
</evidence>
<reference evidence="2 3" key="1">
    <citation type="journal article" date="2013" name="Genome Announc.">
        <title>Draft Genome Sequence of Arthrobacter crystallopoietes Strain BAB-32, Revealing Genes for Bioremediation.</title>
        <authorList>
            <person name="Joshi M.N."/>
            <person name="Pandit A.S."/>
            <person name="Sharma A."/>
            <person name="Pandya R.V."/>
            <person name="Desai S.M."/>
            <person name="Saxena A.K."/>
            <person name="Bagatharia S.B."/>
        </authorList>
    </citation>
    <scope>NUCLEOTIDE SEQUENCE [LARGE SCALE GENOMIC DNA]</scope>
    <source>
        <strain evidence="2 3">BAB-32</strain>
    </source>
</reference>
<dbReference type="EMBL" id="ANPE02000087">
    <property type="protein sequence ID" value="EMY35089.1"/>
    <property type="molecule type" value="Genomic_DNA"/>
</dbReference>
<feature type="region of interest" description="Disordered" evidence="1">
    <location>
        <begin position="28"/>
        <end position="48"/>
    </location>
</feature>
<dbReference type="AlphaFoldDB" id="N1V4Y7"/>
<organism evidence="2 3">
    <name type="scientific">Arthrobacter crystallopoietes BAB-32</name>
    <dbReference type="NCBI Taxonomy" id="1246476"/>
    <lineage>
        <taxon>Bacteria</taxon>
        <taxon>Bacillati</taxon>
        <taxon>Actinomycetota</taxon>
        <taxon>Actinomycetes</taxon>
        <taxon>Micrococcales</taxon>
        <taxon>Micrococcaceae</taxon>
        <taxon>Crystallibacter</taxon>
    </lineage>
</organism>
<dbReference type="Proteomes" id="UP000010729">
    <property type="component" value="Unassembled WGS sequence"/>
</dbReference>
<name>N1V4Y7_9MICC</name>
<dbReference type="Gene3D" id="3.40.50.880">
    <property type="match status" value="1"/>
</dbReference>
<accession>N1V4Y7</accession>
<evidence type="ECO:0000256" key="1">
    <source>
        <dbReference type="SAM" id="MobiDB-lite"/>
    </source>
</evidence>
<sequence length="48" mass="4978">MVRDGNLISGQNPASSEAVAREVLAALGPAPEAAQDDEADLDLDEDIQ</sequence>
<protein>
    <submittedName>
        <fullName evidence="2">Uncharacterized protein</fullName>
    </submittedName>
</protein>
<dbReference type="InterPro" id="IPR029062">
    <property type="entry name" value="Class_I_gatase-like"/>
</dbReference>
<feature type="compositionally biased region" description="Acidic residues" evidence="1">
    <location>
        <begin position="34"/>
        <end position="48"/>
    </location>
</feature>
<dbReference type="SUPFAM" id="SSF52317">
    <property type="entry name" value="Class I glutamine amidotransferase-like"/>
    <property type="match status" value="1"/>
</dbReference>